<evidence type="ECO:0000259" key="1">
    <source>
        <dbReference type="Pfam" id="PF03703"/>
    </source>
</evidence>
<comment type="caution">
    <text evidence="2">The sequence shown here is derived from an EMBL/GenBank/DDBJ whole genome shotgun (WGS) entry which is preliminary data.</text>
</comment>
<dbReference type="RefSeq" id="WP_114299448.1">
    <property type="nucleotide sequence ID" value="NZ_QPJT01000029.1"/>
</dbReference>
<sequence length="114" mass="13427">MGSALWKDRKRIFGMPLSFTRYELDEERLTVKMGLINQVEEEIMLYRIVDMTLNMTLINRIFGVGNIKIYSSDASTPEFKILRIKEAKAVRDKLSELVHKQRRQIGIRMVNYES</sequence>
<dbReference type="InterPro" id="IPR005182">
    <property type="entry name" value="YdbS-like_PH"/>
</dbReference>
<dbReference type="EMBL" id="QPJT01000029">
    <property type="protein sequence ID" value="RCX10421.1"/>
    <property type="molecule type" value="Genomic_DNA"/>
</dbReference>
<name>A0A369AML7_9FIRM</name>
<dbReference type="OrthoDB" id="9790842at2"/>
<accession>A0A369AML7</accession>
<evidence type="ECO:0000313" key="2">
    <source>
        <dbReference type="EMBL" id="RCX10421.1"/>
    </source>
</evidence>
<keyword evidence="3" id="KW-1185">Reference proteome</keyword>
<evidence type="ECO:0000313" key="3">
    <source>
        <dbReference type="Proteomes" id="UP000253034"/>
    </source>
</evidence>
<dbReference type="AlphaFoldDB" id="A0A369AML7"/>
<feature type="domain" description="YdbS-like PH" evidence="1">
    <location>
        <begin position="19"/>
        <end position="94"/>
    </location>
</feature>
<reference evidence="2 3" key="1">
    <citation type="submission" date="2018-07" db="EMBL/GenBank/DDBJ databases">
        <title>Genomic Encyclopedia of Type Strains, Phase IV (KMG-IV): sequencing the most valuable type-strain genomes for metagenomic binning, comparative biology and taxonomic classification.</title>
        <authorList>
            <person name="Goeker M."/>
        </authorList>
    </citation>
    <scope>NUCLEOTIDE SEQUENCE [LARGE SCALE GENOMIC DNA]</scope>
    <source>
        <strain evidence="2 3">DSM 27016</strain>
    </source>
</reference>
<dbReference type="Proteomes" id="UP000253034">
    <property type="component" value="Unassembled WGS sequence"/>
</dbReference>
<organism evidence="2 3">
    <name type="scientific">Anaerobacterium chartisolvens</name>
    <dbReference type="NCBI Taxonomy" id="1297424"/>
    <lineage>
        <taxon>Bacteria</taxon>
        <taxon>Bacillati</taxon>
        <taxon>Bacillota</taxon>
        <taxon>Clostridia</taxon>
        <taxon>Eubacteriales</taxon>
        <taxon>Oscillospiraceae</taxon>
        <taxon>Anaerobacterium</taxon>
    </lineage>
</organism>
<proteinExistence type="predicted"/>
<dbReference type="Pfam" id="PF03703">
    <property type="entry name" value="bPH_2"/>
    <property type="match status" value="1"/>
</dbReference>
<protein>
    <submittedName>
        <fullName evidence="2">PH (Pleckstrin Homology) domain-containing protein</fullName>
    </submittedName>
</protein>
<gene>
    <name evidence="2" type="ORF">DFR58_12913</name>
</gene>